<dbReference type="RefSeq" id="WP_395810253.1">
    <property type="nucleotide sequence ID" value="NZ_CP043494.1"/>
</dbReference>
<dbReference type="InterPro" id="IPR011006">
    <property type="entry name" value="CheY-like_superfamily"/>
</dbReference>
<evidence type="ECO:0000256" key="3">
    <source>
        <dbReference type="ARBA" id="ARBA00023015"/>
    </source>
</evidence>
<evidence type="ECO:0000259" key="6">
    <source>
        <dbReference type="SMART" id="SM00448"/>
    </source>
</evidence>
<proteinExistence type="predicted"/>
<accession>A0ABY9X5U1</accession>
<feature type="domain" description="Response regulatory" evidence="6">
    <location>
        <begin position="2"/>
        <end position="110"/>
    </location>
</feature>
<dbReference type="InterPro" id="IPR001789">
    <property type="entry name" value="Sig_transdc_resp-reg_receiver"/>
</dbReference>
<evidence type="ECO:0000256" key="2">
    <source>
        <dbReference type="ARBA" id="ARBA00023012"/>
    </source>
</evidence>
<protein>
    <submittedName>
        <fullName evidence="7">Response regulator transcription factor</fullName>
    </submittedName>
</protein>
<dbReference type="PANTHER" id="PTHR48111:SF1">
    <property type="entry name" value="TWO-COMPONENT RESPONSE REGULATOR ORR33"/>
    <property type="match status" value="1"/>
</dbReference>
<dbReference type="EMBL" id="CP043494">
    <property type="protein sequence ID" value="WNG50768.1"/>
    <property type="molecule type" value="Genomic_DNA"/>
</dbReference>
<keyword evidence="8" id="KW-1185">Reference proteome</keyword>
<evidence type="ECO:0000256" key="4">
    <source>
        <dbReference type="ARBA" id="ARBA00023125"/>
    </source>
</evidence>
<keyword evidence="1" id="KW-0597">Phosphoprotein</keyword>
<keyword evidence="5" id="KW-0804">Transcription</keyword>
<dbReference type="Pfam" id="PF00072">
    <property type="entry name" value="Response_reg"/>
    <property type="match status" value="1"/>
</dbReference>
<sequence length="135" mass="14702">MPHILIVDDEPDLAELLAYNLGRAGFAITLAYTGEEALARVRTSAPDLILLDLMLPDIDGADLYRQLRADPATSHLRILVLSARPDAHSRVSGVEILLKPFKVQEVVARVSALVQVPAVPPEQAIFRAGTYPQVL</sequence>
<reference evidence="7 8" key="1">
    <citation type="submission" date="2019-08" db="EMBL/GenBank/DDBJ databases">
        <title>Archangium and Cystobacter genomes.</title>
        <authorList>
            <person name="Chen I.-C.K."/>
            <person name="Wielgoss S."/>
        </authorList>
    </citation>
    <scope>NUCLEOTIDE SEQUENCE [LARGE SCALE GENOMIC DNA]</scope>
    <source>
        <strain evidence="7 8">Cbm 6</strain>
    </source>
</reference>
<dbReference type="PANTHER" id="PTHR48111">
    <property type="entry name" value="REGULATOR OF RPOS"/>
    <property type="match status" value="1"/>
</dbReference>
<dbReference type="SMART" id="SM00448">
    <property type="entry name" value="REC"/>
    <property type="match status" value="1"/>
</dbReference>
<dbReference type="Gene3D" id="3.40.50.2300">
    <property type="match status" value="1"/>
</dbReference>
<evidence type="ECO:0000256" key="1">
    <source>
        <dbReference type="ARBA" id="ARBA00022553"/>
    </source>
</evidence>
<organism evidence="7 8">
    <name type="scientific">Archangium minus</name>
    <dbReference type="NCBI Taxonomy" id="83450"/>
    <lineage>
        <taxon>Bacteria</taxon>
        <taxon>Pseudomonadati</taxon>
        <taxon>Myxococcota</taxon>
        <taxon>Myxococcia</taxon>
        <taxon>Myxococcales</taxon>
        <taxon>Cystobacterineae</taxon>
        <taxon>Archangiaceae</taxon>
        <taxon>Archangium</taxon>
    </lineage>
</organism>
<keyword evidence="3" id="KW-0805">Transcription regulation</keyword>
<dbReference type="SUPFAM" id="SSF52172">
    <property type="entry name" value="CheY-like"/>
    <property type="match status" value="1"/>
</dbReference>
<dbReference type="Proteomes" id="UP001611383">
    <property type="component" value="Chromosome"/>
</dbReference>
<name>A0ABY9X5U1_9BACT</name>
<keyword evidence="4" id="KW-0238">DNA-binding</keyword>
<evidence type="ECO:0000313" key="8">
    <source>
        <dbReference type="Proteomes" id="UP001611383"/>
    </source>
</evidence>
<gene>
    <name evidence="7" type="ORF">F0U60_46550</name>
</gene>
<evidence type="ECO:0000313" key="7">
    <source>
        <dbReference type="EMBL" id="WNG50768.1"/>
    </source>
</evidence>
<dbReference type="InterPro" id="IPR039420">
    <property type="entry name" value="WalR-like"/>
</dbReference>
<evidence type="ECO:0000256" key="5">
    <source>
        <dbReference type="ARBA" id="ARBA00023163"/>
    </source>
</evidence>
<keyword evidence="2" id="KW-0902">Two-component regulatory system</keyword>